<gene>
    <name evidence="1" type="ORF">JI751_13575</name>
</gene>
<evidence type="ECO:0000313" key="1">
    <source>
        <dbReference type="EMBL" id="MBL0748643.1"/>
    </source>
</evidence>
<dbReference type="RefSeq" id="WP_201937498.1">
    <property type="nucleotide sequence ID" value="NZ_JAERSG010000004.1"/>
</dbReference>
<name>A0ABS1LAT1_9ACTN</name>
<accession>A0ABS1LAT1</accession>
<organism evidence="1 2">
    <name type="scientific">Nocardioides baculatus</name>
    <dbReference type="NCBI Taxonomy" id="2801337"/>
    <lineage>
        <taxon>Bacteria</taxon>
        <taxon>Bacillati</taxon>
        <taxon>Actinomycetota</taxon>
        <taxon>Actinomycetes</taxon>
        <taxon>Propionibacteriales</taxon>
        <taxon>Nocardioidaceae</taxon>
        <taxon>Nocardioides</taxon>
    </lineage>
</organism>
<protein>
    <submittedName>
        <fullName evidence="1">Uncharacterized protein</fullName>
    </submittedName>
</protein>
<comment type="caution">
    <text evidence="1">The sequence shown here is derived from an EMBL/GenBank/DDBJ whole genome shotgun (WGS) entry which is preliminary data.</text>
</comment>
<proteinExistence type="predicted"/>
<evidence type="ECO:0000313" key="2">
    <source>
        <dbReference type="Proteomes" id="UP000636918"/>
    </source>
</evidence>
<sequence length="233" mass="24532">MATAVTPDDLDWVADALRRRREALVPHAPVFWRPAPDADARHRSYLHHLLTDGGARAWRTSASVLIAAPAREGWLVDDFACVEDGIELWNAFATACAGDEVRFVAPTYETARAAHAATAGLEIAESWWLRELDGSGGGTPGVEVDLPGADAATVAAPPVYAPPGPMLFLPSVTDGAALPDAVDRAPTLGCAGVVVSQRAGDQLDAALGDAGFRRHCDFFEGVVRAIDGGARSR</sequence>
<reference evidence="1 2" key="1">
    <citation type="submission" date="2021-01" db="EMBL/GenBank/DDBJ databases">
        <title>Genome seq and assembly of Nocardiodes sp. G10.</title>
        <authorList>
            <person name="Chhetri G."/>
        </authorList>
    </citation>
    <scope>NUCLEOTIDE SEQUENCE [LARGE SCALE GENOMIC DNA]</scope>
    <source>
        <strain evidence="1 2">G10</strain>
    </source>
</reference>
<dbReference type="EMBL" id="JAERSG010000004">
    <property type="protein sequence ID" value="MBL0748643.1"/>
    <property type="molecule type" value="Genomic_DNA"/>
</dbReference>
<keyword evidence="2" id="KW-1185">Reference proteome</keyword>
<dbReference type="Proteomes" id="UP000636918">
    <property type="component" value="Unassembled WGS sequence"/>
</dbReference>